<protein>
    <submittedName>
        <fullName evidence="2">Uncharacterized protein</fullName>
    </submittedName>
</protein>
<organism evidence="2 3">
    <name type="scientific">Mycobacterium ulcerans str. Harvey</name>
    <dbReference type="NCBI Taxonomy" id="1299332"/>
    <lineage>
        <taxon>Bacteria</taxon>
        <taxon>Bacillati</taxon>
        <taxon>Actinomycetota</taxon>
        <taxon>Actinomycetes</taxon>
        <taxon>Mycobacteriales</taxon>
        <taxon>Mycobacteriaceae</taxon>
        <taxon>Mycobacterium</taxon>
        <taxon>Mycobacterium ulcerans group</taxon>
    </lineage>
</organism>
<dbReference type="Proteomes" id="UP000020681">
    <property type="component" value="Unassembled WGS sequence"/>
</dbReference>
<dbReference type="EMBL" id="JAOL01000160">
    <property type="protein sequence ID" value="EUA87533.1"/>
    <property type="molecule type" value="Genomic_DNA"/>
</dbReference>
<evidence type="ECO:0000313" key="3">
    <source>
        <dbReference type="Proteomes" id="UP000020681"/>
    </source>
</evidence>
<evidence type="ECO:0000256" key="1">
    <source>
        <dbReference type="SAM" id="MobiDB-lite"/>
    </source>
</evidence>
<sequence length="54" mass="5503">MNGDAEHFLANSSTLLNRPAGSGRTRRCARLQGFAPDTPGSSGGSGNGRNVSAQ</sequence>
<comment type="caution">
    <text evidence="2">The sequence shown here is derived from an EMBL/GenBank/DDBJ whole genome shotgun (WGS) entry which is preliminary data.</text>
</comment>
<keyword evidence="3" id="KW-1185">Reference proteome</keyword>
<reference evidence="2 3" key="1">
    <citation type="submission" date="2014-01" db="EMBL/GenBank/DDBJ databases">
        <authorList>
            <person name="Dobos K."/>
            <person name="Lenaerts A."/>
            <person name="Ordway D."/>
            <person name="DeGroote M.A."/>
            <person name="Parker T."/>
            <person name="Sizemore C."/>
            <person name="Tallon L.J."/>
            <person name="Sadzewicz L.K."/>
            <person name="Sengamalay N."/>
            <person name="Fraser C.M."/>
            <person name="Hine E."/>
            <person name="Shefchek K.A."/>
            <person name="Das S.P."/>
            <person name="Tettelin H."/>
        </authorList>
    </citation>
    <scope>NUCLEOTIDE SEQUENCE [LARGE SCALE GENOMIC DNA]</scope>
    <source>
        <strain evidence="2 3">Harvey</strain>
    </source>
</reference>
<evidence type="ECO:0000313" key="2">
    <source>
        <dbReference type="EMBL" id="EUA87533.1"/>
    </source>
</evidence>
<gene>
    <name evidence="2" type="ORF">I551_5907</name>
</gene>
<accession>A0ABP3A7X0</accession>
<proteinExistence type="predicted"/>
<name>A0ABP3A7X0_MYCUL</name>
<feature type="region of interest" description="Disordered" evidence="1">
    <location>
        <begin position="1"/>
        <end position="54"/>
    </location>
</feature>